<dbReference type="PROSITE" id="PS50850">
    <property type="entry name" value="MFS"/>
    <property type="match status" value="1"/>
</dbReference>
<dbReference type="PROSITE" id="PS00217">
    <property type="entry name" value="SUGAR_TRANSPORT_2"/>
    <property type="match status" value="1"/>
</dbReference>
<feature type="domain" description="Major facilitator superfamily (MFS) profile" evidence="20">
    <location>
        <begin position="1613"/>
        <end position="2057"/>
    </location>
</feature>
<evidence type="ECO:0000259" key="19">
    <source>
        <dbReference type="PROSITE" id="PS50157"/>
    </source>
</evidence>
<evidence type="ECO:0000256" key="17">
    <source>
        <dbReference type="SAM" id="Phobius"/>
    </source>
</evidence>
<reference evidence="21 22" key="1">
    <citation type="journal article" date="2014" name="PLoS ONE">
        <title>De novo Genome Assembly of the Fungal Plant Pathogen Pyrenophora semeniperda.</title>
        <authorList>
            <person name="Soliai M.M."/>
            <person name="Meyer S.E."/>
            <person name="Udall J.A."/>
            <person name="Elzinga D.E."/>
            <person name="Hermansen R.A."/>
            <person name="Bodily P.M."/>
            <person name="Hart A.A."/>
            <person name="Coleman C.E."/>
        </authorList>
    </citation>
    <scope>NUCLEOTIDE SEQUENCE [LARGE SCALE GENOMIC DNA]</scope>
    <source>
        <strain evidence="21 22">CCB06</strain>
        <tissue evidence="21">Mycelium</tissue>
    </source>
</reference>
<evidence type="ECO:0000256" key="13">
    <source>
        <dbReference type="ARBA" id="ARBA00023136"/>
    </source>
</evidence>
<feature type="transmembrane region" description="Helical" evidence="17">
    <location>
        <begin position="1788"/>
        <end position="1809"/>
    </location>
</feature>
<dbReference type="SMART" id="SM00066">
    <property type="entry name" value="GAL4"/>
    <property type="match status" value="1"/>
</dbReference>
<evidence type="ECO:0000313" key="22">
    <source>
        <dbReference type="Proteomes" id="UP000265663"/>
    </source>
</evidence>
<dbReference type="InterPro" id="IPR048395">
    <property type="entry name" value="Glyco_hydro_31_C"/>
</dbReference>
<evidence type="ECO:0000256" key="10">
    <source>
        <dbReference type="ARBA" id="ARBA00022771"/>
    </source>
</evidence>
<feature type="transmembrane region" description="Helical" evidence="17">
    <location>
        <begin position="1610"/>
        <end position="1636"/>
    </location>
</feature>
<dbReference type="Pfam" id="PF00083">
    <property type="entry name" value="Sugar_tr"/>
    <property type="match status" value="1"/>
</dbReference>
<dbReference type="SUPFAM" id="SSF74650">
    <property type="entry name" value="Galactose mutarotase-like"/>
    <property type="match status" value="1"/>
</dbReference>
<dbReference type="Gene3D" id="4.10.240.10">
    <property type="entry name" value="Zn(2)-C6 fungal-type DNA-binding domain"/>
    <property type="match status" value="1"/>
</dbReference>
<keyword evidence="6" id="KW-0762">Sugar transport</keyword>
<keyword evidence="12 17" id="KW-1133">Transmembrane helix</keyword>
<feature type="transmembrane region" description="Helical" evidence="17">
    <location>
        <begin position="1749"/>
        <end position="1768"/>
    </location>
</feature>
<feature type="domain" description="C2H2-type" evidence="19">
    <location>
        <begin position="738"/>
        <end position="765"/>
    </location>
</feature>
<dbReference type="PROSITE" id="PS00463">
    <property type="entry name" value="ZN2_CY6_FUNGAL_1"/>
    <property type="match status" value="1"/>
</dbReference>
<dbReference type="OrthoDB" id="10070917at2759"/>
<evidence type="ECO:0000256" key="14">
    <source>
        <dbReference type="ARBA" id="ARBA00023242"/>
    </source>
</evidence>
<dbReference type="InterPro" id="IPR005828">
    <property type="entry name" value="MFS_sugar_transport-like"/>
</dbReference>
<evidence type="ECO:0000256" key="16">
    <source>
        <dbReference type="SAM" id="MobiDB-lite"/>
    </source>
</evidence>
<dbReference type="Pfam" id="PF13802">
    <property type="entry name" value="Gal_mutarotas_2"/>
    <property type="match status" value="1"/>
</dbReference>
<dbReference type="CDD" id="cd14752">
    <property type="entry name" value="GH31_N"/>
    <property type="match status" value="1"/>
</dbReference>
<sequence>MIVTLLETLPRSYEISIMFSSNGNRLVFTYDAEQLWIEPWGLNAVRIRATKMSAMPQEDWALLPQPSTTAKIEASNDLATLVNGSIKVVVSKRGKLTMFDYASGKLLLEEYVRDRRDILDPKCSALEVEAREFKPIIGGDYHLTARFESLDPEEKIYGMGQYQQPYLDIKGTQLELAHRNSQASIPFAVSSRGYGILWNNPSIGNAIFGKNIISFEAQSTKALDYWVVASDTPAQIVRSYAEATGKAPMMPEYGLGFWQCKLRYQTQEELLQVAREYRRRELPIDLIVIDFFHWTMQGDWKFDEKYWPDPDAMVKELKELKIELMVSIWPTVDRRSENYKEMVEKGLLIRTERGVRTAMTFQGQTIHFDPTNPAARDYIWNKAKSNYYKKGIKVFWLDEAEPEYRHYDFDNYRYHLGPNVSIGNIFPREYARAFYEGMAKEGQENIVNLVRCAWAGSQRYGALVWSGDISSSWSSFRDQLAAGLNMGLSGVPWWTTDIGGFHGGNPNDEEFRELFVRWFQWGTFCPVMRLHGDREPRQPKSPGSPDCRSGGDNEVWSYGPAVYDICKKYMMIREDLRAYTRKLMEEAHLEGSPVMRTLFYEFPHDQKCWEIEDQYMYGDKYLVCPILAAGQRKKAVYLPPLPNGQKWECFWKKHTWDGGESVEVESPIDSSSGSEGLNIIKVEEARGVALGMPLVMHDHDSPLLPRCRRLVCSICHRSFGKQDHLTRHMRIHTRERPYACPSCQKSFSRRDALRRHLAAHKERDSVADPLPNSRACLQCASDRVRCSRGRPCRRCSQRNSDCQYPLGRHTQGSTSMVPSETESPVPSGLNGTQLDVSSNYSNRDSVTADLGGALEDSNAAAWAWPTAGEYAANLEHMAPPVLGLLDTNWLSPQYREPPDMDAFLMNLGHVTHDNTEQWACPTALITPAHTATTAMQISPDKNPTAFNATSNIWDATSLSPSKATKNKYYVDGTGARAPFGGKTQDSDSTETAQLNSTEANMPTTPHEMDMIAYSSPEAYQSLLEGITTEARRCTIEIEPSDLPTQIHVSLFVRRYFEKFHPIFPFLRRSTFADDASNNWHLLLAVVVVGSKYMYDPRHSQLGEPLARLLNAILTRSKYGLERPGAVDEESMAYIPGRATFHRVGPALPLLQAGIFKYRFGNKTLLDDAFVNRHYLVEACHSMELLADTTRFGNLNDLTKPGYNHIFSAWLAQESKIRTGMMIWTLDTLFVYEFQAKPLMRLDDVDAVLPCHEDIWEQTDLVRPGRKCLTNMTLTEALEMLYVEKKLPPHLGTFSTGLLINAIYRNTKDILTRDQIRLNSWIPTALPQQHLESPSVQQEWLPRTQLASKWRNSACDCLDILHWPANSKTARNGGFENHVILQLHLARLLILTPVDSIQVFAAAAASNEYATSGANTVSELATARFKVMQWAIQDHCKARLALVHCGALFWHLRRYSCRSLLEPYAVYIATLIIWAFCGCMKLPGAVEAIEPQQSQEQPDPAFLHLDRPLDDELVQTYVQVGHKMSAYIANVGSLEAPEATNRIAKEGAALLAKHSGTIENLVHISTNLTMAHTMEKANATEHREIIEQANEATDDEHETTLLQGIRRYPQAVCWSVLLSTCIIMEGYDIVLMGSFFAQPAFSRKFGEFGDRTGTYEISASWQNGLGNAVSCGTIVGAFANGYFIHRHGYRPVLMVSLASICAFIFISFFAPNAPVLLVGQFLCGIPWGVFATMAPAYASEVCPTALRGYLSVYVNLCWAFGQLISAGVQSAFSDNPTEWAYRIPFAVQWAWPLPLFAILYMAPESPWYYVRLGKLDMAEKMLMRLSSSSQRHLIKQKVAMMVRTNELEKAIEENTSYIQCFKGIDRRRTEIACMAFAAQPFCGSAMGGTPTYFFVQAGLPNTISFKMTVGGLGIACVGTLLSWILMTYVGRRRLYLWGLGGLAAILFVVGIISAGTGNSSGGNYAQAAMMLLWLFLYYATVGPICYAIIGEVSSTRLRSKSVCLSRISYYVAQIITNVVNPYMLNPTAGDWKGKTGFFWGGGAFIFFVWSFFRLPEMKGRTYEELDILFVNGVPAREFAAYKVDADEYSKEHS</sequence>
<feature type="transmembrane region" description="Helical" evidence="17">
    <location>
        <begin position="1906"/>
        <end position="1926"/>
    </location>
</feature>
<dbReference type="GO" id="GO:0006351">
    <property type="term" value="P:DNA-templated transcription"/>
    <property type="evidence" value="ECO:0007669"/>
    <property type="project" value="InterPro"/>
</dbReference>
<comment type="similarity">
    <text evidence="4">Belongs to the major facilitator superfamily. Sugar transporter (TC 2.A.1.1) family.</text>
</comment>
<feature type="compositionally biased region" description="Polar residues" evidence="16">
    <location>
        <begin position="989"/>
        <end position="1003"/>
    </location>
</feature>
<dbReference type="SUPFAM" id="SSF51011">
    <property type="entry name" value="Glycosyl hydrolase domain"/>
    <property type="match status" value="1"/>
</dbReference>
<protein>
    <submittedName>
        <fullName evidence="21">Glycosyl hydrolase family 31</fullName>
    </submittedName>
</protein>
<dbReference type="FunFam" id="1.20.1250.20:FF:000254">
    <property type="entry name" value="MAL31p Maltose permease"/>
    <property type="match status" value="1"/>
</dbReference>
<keyword evidence="5" id="KW-0813">Transport</keyword>
<dbReference type="NCBIfam" id="TIGR00879">
    <property type="entry name" value="SP"/>
    <property type="match status" value="1"/>
</dbReference>
<feature type="transmembrane region" description="Helical" evidence="17">
    <location>
        <begin position="1463"/>
        <end position="1481"/>
    </location>
</feature>
<evidence type="ECO:0000259" key="20">
    <source>
        <dbReference type="PROSITE" id="PS50850"/>
    </source>
</evidence>
<dbReference type="InterPro" id="IPR020846">
    <property type="entry name" value="MFS_dom"/>
</dbReference>
<dbReference type="InterPro" id="IPR051816">
    <property type="entry name" value="Glycosyl_Hydrolase_31"/>
</dbReference>
<evidence type="ECO:0000256" key="8">
    <source>
        <dbReference type="ARBA" id="ARBA00022723"/>
    </source>
</evidence>
<feature type="transmembrane region" description="Helical" evidence="17">
    <location>
        <begin position="1690"/>
        <end position="1709"/>
    </location>
</feature>
<dbReference type="Gene3D" id="3.20.20.80">
    <property type="entry name" value="Glycosidases"/>
    <property type="match status" value="1"/>
</dbReference>
<evidence type="ECO:0000256" key="12">
    <source>
        <dbReference type="ARBA" id="ARBA00022989"/>
    </source>
</evidence>
<dbReference type="Gene3D" id="3.30.160.60">
    <property type="entry name" value="Classic Zinc Finger"/>
    <property type="match status" value="2"/>
</dbReference>
<dbReference type="EMBL" id="KE747824">
    <property type="protein sequence ID" value="RMZ70451.1"/>
    <property type="molecule type" value="Genomic_DNA"/>
</dbReference>
<evidence type="ECO:0000256" key="4">
    <source>
        <dbReference type="ARBA" id="ARBA00010992"/>
    </source>
</evidence>
<keyword evidence="14" id="KW-0539">Nucleus</keyword>
<keyword evidence="8" id="KW-0479">Metal-binding</keyword>
<proteinExistence type="inferred from homology"/>
<dbReference type="Pfam" id="PF01055">
    <property type="entry name" value="Glyco_hydro_31_2nd"/>
    <property type="match status" value="1"/>
</dbReference>
<dbReference type="Proteomes" id="UP000265663">
    <property type="component" value="Unassembled WGS sequence"/>
</dbReference>
<dbReference type="GO" id="GO:0000981">
    <property type="term" value="F:DNA-binding transcription factor activity, RNA polymerase II-specific"/>
    <property type="evidence" value="ECO:0007669"/>
    <property type="project" value="InterPro"/>
</dbReference>
<evidence type="ECO:0000259" key="18">
    <source>
        <dbReference type="PROSITE" id="PS50048"/>
    </source>
</evidence>
<dbReference type="GO" id="GO:0022857">
    <property type="term" value="F:transmembrane transporter activity"/>
    <property type="evidence" value="ECO:0007669"/>
    <property type="project" value="InterPro"/>
</dbReference>
<dbReference type="InterPro" id="IPR025887">
    <property type="entry name" value="Glyco_hydro_31_N_dom"/>
</dbReference>
<dbReference type="Pfam" id="PF04082">
    <property type="entry name" value="Fungal_trans"/>
    <property type="match status" value="1"/>
</dbReference>
<feature type="transmembrane region" description="Helical" evidence="17">
    <location>
        <begin position="2035"/>
        <end position="2051"/>
    </location>
</feature>
<dbReference type="SUPFAM" id="SSF57701">
    <property type="entry name" value="Zn2/Cys6 DNA-binding domain"/>
    <property type="match status" value="1"/>
</dbReference>
<dbReference type="InterPro" id="IPR007219">
    <property type="entry name" value="XnlR_reg_dom"/>
</dbReference>
<dbReference type="GO" id="GO:0005634">
    <property type="term" value="C:nucleus"/>
    <property type="evidence" value="ECO:0007669"/>
    <property type="project" value="UniProtKB-SubCell"/>
</dbReference>
<feature type="transmembrane region" description="Helical" evidence="17">
    <location>
        <begin position="1664"/>
        <end position="1683"/>
    </location>
</feature>
<dbReference type="CDD" id="cd06591">
    <property type="entry name" value="GH31_xylosidase_XylS"/>
    <property type="match status" value="1"/>
</dbReference>
<feature type="transmembrane region" description="Helical" evidence="17">
    <location>
        <begin position="1715"/>
        <end position="1737"/>
    </location>
</feature>
<dbReference type="Gene3D" id="2.60.40.1760">
    <property type="entry name" value="glycosyl hydrolase (family 31)"/>
    <property type="match status" value="1"/>
</dbReference>
<feature type="transmembrane region" description="Helical" evidence="17">
    <location>
        <begin position="1870"/>
        <end position="1894"/>
    </location>
</feature>
<dbReference type="GO" id="GO:0005694">
    <property type="term" value="C:chromosome"/>
    <property type="evidence" value="ECO:0007669"/>
    <property type="project" value="UniProtKB-ARBA"/>
</dbReference>
<evidence type="ECO:0000256" key="5">
    <source>
        <dbReference type="ARBA" id="ARBA00022448"/>
    </source>
</evidence>
<keyword evidence="21" id="KW-0378">Hydrolase</keyword>
<evidence type="ECO:0000256" key="15">
    <source>
        <dbReference type="PROSITE-ProRule" id="PRU00042"/>
    </source>
</evidence>
<keyword evidence="9" id="KW-0677">Repeat</keyword>
<dbReference type="PANTHER" id="PTHR43863">
    <property type="entry name" value="HYDROLASE, PUTATIVE (AFU_ORTHOLOGUE AFUA_1G03140)-RELATED"/>
    <property type="match status" value="1"/>
</dbReference>
<feature type="transmembrane region" description="Helical" evidence="17">
    <location>
        <begin position="1966"/>
        <end position="1985"/>
    </location>
</feature>
<evidence type="ECO:0000256" key="6">
    <source>
        <dbReference type="ARBA" id="ARBA00022597"/>
    </source>
</evidence>
<evidence type="ECO:0000256" key="9">
    <source>
        <dbReference type="ARBA" id="ARBA00022737"/>
    </source>
</evidence>
<feature type="domain" description="Zn(2)-C6 fungal-type" evidence="18">
    <location>
        <begin position="775"/>
        <end position="804"/>
    </location>
</feature>
<dbReference type="Pfam" id="PF00096">
    <property type="entry name" value="zf-C2H2"/>
    <property type="match status" value="2"/>
</dbReference>
<keyword evidence="7 17" id="KW-0812">Transmembrane</keyword>
<evidence type="ECO:0000256" key="7">
    <source>
        <dbReference type="ARBA" id="ARBA00022692"/>
    </source>
</evidence>
<dbReference type="InterPro" id="IPR017853">
    <property type="entry name" value="GH"/>
</dbReference>
<feature type="domain" description="C2H2-type" evidence="19">
    <location>
        <begin position="710"/>
        <end position="737"/>
    </location>
</feature>
<dbReference type="PROSITE" id="PS50048">
    <property type="entry name" value="ZN2_CY6_FUNGAL_2"/>
    <property type="match status" value="1"/>
</dbReference>
<dbReference type="SUPFAM" id="SSF57667">
    <property type="entry name" value="beta-beta-alpha zinc fingers"/>
    <property type="match status" value="1"/>
</dbReference>
<evidence type="ECO:0000256" key="3">
    <source>
        <dbReference type="ARBA" id="ARBA00007806"/>
    </source>
</evidence>
<dbReference type="PROSITE" id="PS50157">
    <property type="entry name" value="ZINC_FINGER_C2H2_2"/>
    <property type="match status" value="2"/>
</dbReference>
<dbReference type="GO" id="GO:0005975">
    <property type="term" value="P:carbohydrate metabolic process"/>
    <property type="evidence" value="ECO:0007669"/>
    <property type="project" value="InterPro"/>
</dbReference>
<feature type="region of interest" description="Disordered" evidence="16">
    <location>
        <begin position="979"/>
        <end position="1004"/>
    </location>
</feature>
<dbReference type="PROSITE" id="PS00028">
    <property type="entry name" value="ZINC_FINGER_C2H2_1"/>
    <property type="match status" value="2"/>
</dbReference>
<dbReference type="CDD" id="cd00067">
    <property type="entry name" value="GAL4"/>
    <property type="match status" value="1"/>
</dbReference>
<dbReference type="GO" id="GO:0030246">
    <property type="term" value="F:carbohydrate binding"/>
    <property type="evidence" value="ECO:0007669"/>
    <property type="project" value="InterPro"/>
</dbReference>
<dbReference type="GO" id="GO:0043565">
    <property type="term" value="F:sequence-specific DNA binding"/>
    <property type="evidence" value="ECO:0007669"/>
    <property type="project" value="UniProtKB-ARBA"/>
</dbReference>
<evidence type="ECO:0000313" key="21">
    <source>
        <dbReference type="EMBL" id="RMZ70451.1"/>
    </source>
</evidence>
<dbReference type="InterPro" id="IPR036864">
    <property type="entry name" value="Zn2-C6_fun-type_DNA-bd_sf"/>
</dbReference>
<dbReference type="InterPro" id="IPR013087">
    <property type="entry name" value="Znf_C2H2_type"/>
</dbReference>
<comment type="subcellular location">
    <subcellularLocation>
        <location evidence="2">Membrane</location>
        <topology evidence="2">Multi-pass membrane protein</topology>
    </subcellularLocation>
    <subcellularLocation>
        <location evidence="1">Nucleus</location>
    </subcellularLocation>
</comment>
<dbReference type="InterPro" id="IPR013780">
    <property type="entry name" value="Glyco_hydro_b"/>
</dbReference>
<name>A0A3M7M7G8_9PLEO</name>
<dbReference type="GO" id="GO:0045893">
    <property type="term" value="P:positive regulation of DNA-templated transcription"/>
    <property type="evidence" value="ECO:0007669"/>
    <property type="project" value="UniProtKB-ARBA"/>
</dbReference>
<accession>A0A3M7M7G8</accession>
<dbReference type="SUPFAM" id="SSF103473">
    <property type="entry name" value="MFS general substrate transporter"/>
    <property type="match status" value="1"/>
</dbReference>
<gene>
    <name evidence="21" type="ORF">GMOD_00000542</name>
</gene>
<keyword evidence="13 17" id="KW-0472">Membrane</keyword>
<dbReference type="Pfam" id="PF21365">
    <property type="entry name" value="Glyco_hydro_31_3rd"/>
    <property type="match status" value="1"/>
</dbReference>
<dbReference type="InterPro" id="IPR036259">
    <property type="entry name" value="MFS_trans_sf"/>
</dbReference>
<dbReference type="SMART" id="SM00355">
    <property type="entry name" value="ZnF_C2H2"/>
    <property type="match status" value="2"/>
</dbReference>
<feature type="region of interest" description="Disordered" evidence="16">
    <location>
        <begin position="806"/>
        <end position="840"/>
    </location>
</feature>
<dbReference type="Gene3D" id="1.20.1250.20">
    <property type="entry name" value="MFS general substrate transporter like domains"/>
    <property type="match status" value="1"/>
</dbReference>
<feature type="transmembrane region" description="Helical" evidence="17">
    <location>
        <begin position="1933"/>
        <end position="1954"/>
    </location>
</feature>
<dbReference type="InterPro" id="IPR003663">
    <property type="entry name" value="Sugar/inositol_transpt"/>
</dbReference>
<keyword evidence="22" id="KW-1185">Reference proteome</keyword>
<dbReference type="FunFam" id="3.30.160.60:FF:000145">
    <property type="entry name" value="Zinc finger protein 574"/>
    <property type="match status" value="1"/>
</dbReference>
<feature type="compositionally biased region" description="Polar residues" evidence="16">
    <location>
        <begin position="810"/>
        <end position="840"/>
    </location>
</feature>
<dbReference type="InterPro" id="IPR011013">
    <property type="entry name" value="Gal_mutarotase_sf_dom"/>
</dbReference>
<evidence type="ECO:0000256" key="1">
    <source>
        <dbReference type="ARBA" id="ARBA00004123"/>
    </source>
</evidence>
<dbReference type="FunFam" id="3.30.160.60:FF:001732">
    <property type="entry name" value="Zgc:162936"/>
    <property type="match status" value="1"/>
</dbReference>
<dbReference type="Gene3D" id="2.60.40.1180">
    <property type="entry name" value="Golgi alpha-mannosidase II"/>
    <property type="match status" value="1"/>
</dbReference>
<dbReference type="InterPro" id="IPR000322">
    <property type="entry name" value="Glyco_hydro_31_TIM"/>
</dbReference>
<organism evidence="21 22">
    <name type="scientific">Pyrenophora seminiperda CCB06</name>
    <dbReference type="NCBI Taxonomy" id="1302712"/>
    <lineage>
        <taxon>Eukaryota</taxon>
        <taxon>Fungi</taxon>
        <taxon>Dikarya</taxon>
        <taxon>Ascomycota</taxon>
        <taxon>Pezizomycotina</taxon>
        <taxon>Dothideomycetes</taxon>
        <taxon>Pleosporomycetidae</taxon>
        <taxon>Pleosporales</taxon>
        <taxon>Pleosporineae</taxon>
        <taxon>Pleosporaceae</taxon>
        <taxon>Pyrenophora</taxon>
    </lineage>
</organism>
<evidence type="ECO:0000256" key="2">
    <source>
        <dbReference type="ARBA" id="ARBA00004141"/>
    </source>
</evidence>
<keyword evidence="11" id="KW-0862">Zinc</keyword>
<dbReference type="GO" id="GO:0008270">
    <property type="term" value="F:zinc ion binding"/>
    <property type="evidence" value="ECO:0007669"/>
    <property type="project" value="UniProtKB-KW"/>
</dbReference>
<dbReference type="InterPro" id="IPR005829">
    <property type="entry name" value="Sugar_transporter_CS"/>
</dbReference>
<evidence type="ECO:0000256" key="11">
    <source>
        <dbReference type="ARBA" id="ARBA00022833"/>
    </source>
</evidence>
<dbReference type="SUPFAM" id="SSF51445">
    <property type="entry name" value="(Trans)glycosidases"/>
    <property type="match status" value="1"/>
</dbReference>
<comment type="similarity">
    <text evidence="3">Belongs to the glycosyl hydrolase 31 family.</text>
</comment>
<keyword evidence="10 15" id="KW-0863">Zinc-finger</keyword>
<dbReference type="CDD" id="cd12148">
    <property type="entry name" value="fungal_TF_MHR"/>
    <property type="match status" value="1"/>
</dbReference>
<dbReference type="GO" id="GO:0016020">
    <property type="term" value="C:membrane"/>
    <property type="evidence" value="ECO:0007669"/>
    <property type="project" value="UniProtKB-SubCell"/>
</dbReference>
<dbReference type="GO" id="GO:0004553">
    <property type="term" value="F:hydrolase activity, hydrolyzing O-glycosyl compounds"/>
    <property type="evidence" value="ECO:0007669"/>
    <property type="project" value="InterPro"/>
</dbReference>
<dbReference type="Pfam" id="PF00172">
    <property type="entry name" value="Zn_clus"/>
    <property type="match status" value="1"/>
</dbReference>
<dbReference type="PANTHER" id="PTHR43863:SF2">
    <property type="entry name" value="MALTASE-GLUCOAMYLASE"/>
    <property type="match status" value="1"/>
</dbReference>
<dbReference type="InterPro" id="IPR036236">
    <property type="entry name" value="Znf_C2H2_sf"/>
</dbReference>
<dbReference type="InterPro" id="IPR001138">
    <property type="entry name" value="Zn2Cys6_DnaBD"/>
</dbReference>
<feature type="transmembrane region" description="Helical" evidence="17">
    <location>
        <begin position="2006"/>
        <end position="2023"/>
    </location>
</feature>